<dbReference type="eggNOG" id="COG2454">
    <property type="taxonomic scope" value="Bacteria"/>
</dbReference>
<dbReference type="EMBL" id="BBLT01000003">
    <property type="protein sequence ID" value="GAL84422.1"/>
    <property type="molecule type" value="Genomic_DNA"/>
</dbReference>
<evidence type="ECO:0000313" key="5">
    <source>
        <dbReference type="Proteomes" id="UP000030185"/>
    </source>
</evidence>
<dbReference type="AlphaFoldDB" id="A0A098LDB8"/>
<feature type="compositionally biased region" description="Basic residues" evidence="1">
    <location>
        <begin position="1"/>
        <end position="10"/>
    </location>
</feature>
<name>A0A098LDB8_9BACT</name>
<evidence type="ECO:0000256" key="1">
    <source>
        <dbReference type="SAM" id="MobiDB-lite"/>
    </source>
</evidence>
<dbReference type="OrthoDB" id="5372493at2"/>
<dbReference type="Pfam" id="PF18481">
    <property type="entry name" value="DUF5616"/>
    <property type="match status" value="1"/>
</dbReference>
<dbReference type="RefSeq" id="WP_045461350.1">
    <property type="nucleotide sequence ID" value="NZ_BBLT01000003.1"/>
</dbReference>
<evidence type="ECO:0000259" key="2">
    <source>
        <dbReference type="Pfam" id="PF04256"/>
    </source>
</evidence>
<sequence>MPDKRKHRGAHPNDESNFNETKLPDLRNAVEDLSWLLSKKYNEASSLKLVGDRYRLNFRQQMAVRRSCCSLDSLKHRLSMQKSAASLKNADLFIDGFNTLITIESFYSGACLFIGMDGCIRDLASIHGSYKKVMETPEALSQISSFLWNFKPKSVTWYFDAPVSNSGRIKTLLKEISPKSNAELVPDADKQLLISKGIIVTTDGPLLDKMTAWFNLNSDLIHSLPNTLRTKLLNLNPFEISSLTIL</sequence>
<dbReference type="InterPro" id="IPR041652">
    <property type="entry name" value="DUF5616"/>
</dbReference>
<feature type="region of interest" description="Disordered" evidence="1">
    <location>
        <begin position="1"/>
        <end position="21"/>
    </location>
</feature>
<comment type="caution">
    <text evidence="4">The sequence shown here is derived from an EMBL/GenBank/DDBJ whole genome shotgun (WGS) entry which is preliminary data.</text>
</comment>
<evidence type="ECO:0000259" key="3">
    <source>
        <dbReference type="Pfam" id="PF18481"/>
    </source>
</evidence>
<proteinExistence type="predicted"/>
<protein>
    <recommendedName>
        <fullName evidence="6">DUF434 domain-containing protein</fullName>
    </recommendedName>
</protein>
<evidence type="ECO:0000313" key="4">
    <source>
        <dbReference type="EMBL" id="GAL84422.1"/>
    </source>
</evidence>
<dbReference type="PANTHER" id="PTHR42252">
    <property type="entry name" value="DUF5616 DOMAIN-CONTAINING PROTEIN"/>
    <property type="match status" value="1"/>
</dbReference>
<dbReference type="Proteomes" id="UP000030185">
    <property type="component" value="Unassembled WGS sequence"/>
</dbReference>
<dbReference type="PANTHER" id="PTHR42252:SF1">
    <property type="entry name" value="DUF434 DOMAIN-CONTAINING PROTEIN"/>
    <property type="match status" value="1"/>
</dbReference>
<dbReference type="Pfam" id="PF04256">
    <property type="entry name" value="DUF434"/>
    <property type="match status" value="1"/>
</dbReference>
<accession>A0A098LDB8</accession>
<keyword evidence="5" id="KW-1185">Reference proteome</keyword>
<organism evidence="4 5">
    <name type="scientific">Sporocytophaga myxococcoides</name>
    <dbReference type="NCBI Taxonomy" id="153721"/>
    <lineage>
        <taxon>Bacteria</taxon>
        <taxon>Pseudomonadati</taxon>
        <taxon>Bacteroidota</taxon>
        <taxon>Cytophagia</taxon>
        <taxon>Cytophagales</taxon>
        <taxon>Cytophagaceae</taxon>
        <taxon>Sporocytophaga</taxon>
    </lineage>
</organism>
<feature type="domain" description="DUF5616" evidence="3">
    <location>
        <begin position="85"/>
        <end position="218"/>
    </location>
</feature>
<feature type="domain" description="DUF434" evidence="2">
    <location>
        <begin position="26"/>
        <end position="78"/>
    </location>
</feature>
<dbReference type="STRING" id="153721.MYP_1650"/>
<reference evidence="4 5" key="1">
    <citation type="submission" date="2014-09" db="EMBL/GenBank/DDBJ databases">
        <title>Sporocytophaga myxococcoides PG-01 genome sequencing.</title>
        <authorList>
            <person name="Liu L."/>
            <person name="Gao P.J."/>
            <person name="Chen G.J."/>
            <person name="Wang L.S."/>
        </authorList>
    </citation>
    <scope>NUCLEOTIDE SEQUENCE [LARGE SCALE GENOMIC DNA]</scope>
    <source>
        <strain evidence="4 5">PG-01</strain>
    </source>
</reference>
<gene>
    <name evidence="4" type="ORF">MYP_1650</name>
</gene>
<evidence type="ECO:0008006" key="6">
    <source>
        <dbReference type="Google" id="ProtNLM"/>
    </source>
</evidence>
<dbReference type="InterPro" id="IPR007368">
    <property type="entry name" value="DUF434"/>
</dbReference>